<feature type="compositionally biased region" description="Polar residues" evidence="11">
    <location>
        <begin position="298"/>
        <end position="307"/>
    </location>
</feature>
<name>A0A316U4W1_9BASI</name>
<feature type="transmembrane region" description="Helical" evidence="10">
    <location>
        <begin position="505"/>
        <end position="525"/>
    </location>
</feature>
<feature type="transmembrane region" description="Helical" evidence="10">
    <location>
        <begin position="470"/>
        <end position="493"/>
    </location>
</feature>
<keyword evidence="3 10" id="KW-0812">Transmembrane</keyword>
<evidence type="ECO:0000256" key="2">
    <source>
        <dbReference type="ARBA" id="ARBA00022679"/>
    </source>
</evidence>
<dbReference type="EMBL" id="KZ819339">
    <property type="protein sequence ID" value="PWN17995.1"/>
    <property type="molecule type" value="Genomic_DNA"/>
</dbReference>
<evidence type="ECO:0000256" key="7">
    <source>
        <dbReference type="ARBA" id="ARBA00023288"/>
    </source>
</evidence>
<evidence type="ECO:0000256" key="6">
    <source>
        <dbReference type="ARBA" id="ARBA00023139"/>
    </source>
</evidence>
<dbReference type="GO" id="GO:0019706">
    <property type="term" value="F:protein-cysteine S-palmitoyltransferase activity"/>
    <property type="evidence" value="ECO:0007669"/>
    <property type="project" value="UniProtKB-EC"/>
</dbReference>
<dbReference type="RefSeq" id="XP_025345155.1">
    <property type="nucleotide sequence ID" value="XM_025495175.1"/>
</dbReference>
<evidence type="ECO:0000256" key="5">
    <source>
        <dbReference type="ARBA" id="ARBA00023136"/>
    </source>
</evidence>
<dbReference type="EC" id="2.3.1.225" evidence="10"/>
<feature type="compositionally biased region" description="Low complexity" evidence="11">
    <location>
        <begin position="12"/>
        <end position="23"/>
    </location>
</feature>
<dbReference type="GeneID" id="37016909"/>
<evidence type="ECO:0000256" key="4">
    <source>
        <dbReference type="ARBA" id="ARBA00022989"/>
    </source>
</evidence>
<evidence type="ECO:0000256" key="9">
    <source>
        <dbReference type="ARBA" id="ARBA00048048"/>
    </source>
</evidence>
<dbReference type="STRING" id="1684307.A0A316U4W1"/>
<protein>
    <recommendedName>
        <fullName evidence="10">Palmitoyltransferase</fullName>
        <ecNumber evidence="10">2.3.1.225</ecNumber>
    </recommendedName>
</protein>
<keyword evidence="4 10" id="KW-1133">Transmembrane helix</keyword>
<keyword evidence="14" id="KW-1185">Reference proteome</keyword>
<proteinExistence type="inferred from homology"/>
<comment type="similarity">
    <text evidence="10">Belongs to the DHHC palmitoyltransferase family.</text>
</comment>
<dbReference type="PROSITE" id="PS50216">
    <property type="entry name" value="DHHC"/>
    <property type="match status" value="1"/>
</dbReference>
<keyword evidence="6" id="KW-0564">Palmitate</keyword>
<evidence type="ECO:0000313" key="13">
    <source>
        <dbReference type="EMBL" id="PWN17995.1"/>
    </source>
</evidence>
<dbReference type="InterPro" id="IPR039859">
    <property type="entry name" value="PFA4/ZDH16/20/ERF2-like"/>
</dbReference>
<comment type="catalytic activity">
    <reaction evidence="9 10">
        <text>L-cysteinyl-[protein] + hexadecanoyl-CoA = S-hexadecanoyl-L-cysteinyl-[protein] + CoA</text>
        <dbReference type="Rhea" id="RHEA:36683"/>
        <dbReference type="Rhea" id="RHEA-COMP:10131"/>
        <dbReference type="Rhea" id="RHEA-COMP:11032"/>
        <dbReference type="ChEBI" id="CHEBI:29950"/>
        <dbReference type="ChEBI" id="CHEBI:57287"/>
        <dbReference type="ChEBI" id="CHEBI:57379"/>
        <dbReference type="ChEBI" id="CHEBI:74151"/>
        <dbReference type="EC" id="2.3.1.225"/>
    </reaction>
</comment>
<sequence>MDPTPSTSQLEARPAAAPAAGPIAAPPLAQPHDSNMSATMRHAEPVNPSGPSLSSSGGGTDLAASSSNTSAGRRGEPSTSSSPTQPLRRLSSSPTTSGKRRSPKRLSATEPSEDRSTPACLRSIESCTDAITSWTEDFQRKEQERIEARRAKEDEDGDKPDPAWKRKGMIPLVAIILGWVYVVYVWRICVPAIQQPPPPSSLTHPRPLASRSTGIALIVVFHVVYLLTIWSYIKVVLTGPGLVRDHVEKEEQPKPPGLESRSREQQQRRETQQQWREQGLGGPYLGEEKKEAPAGEQGPTSDENASTIALRGDQDGYHGSRGEGPGDEHLEDPTLPAILGPIGAGFAAAAGEDERALSEAEQTRTRAPAVQRPPPESAPLPPIAPTQYPRSYPQHPFSDPEEQPPTRQPPFPDYAPLRRSNRYCHRCSHVKPYRAHHCRHCGTCIEKMDHHCPWVGGCVGGGNHKFYLNFVLWVTVLEFFVLISAGVLFNRGVDKSIEGWTVDGFIISLFPICVVFILFTFSLLVTHTWLIMTNQTTLDHLNFTRVARREEIALASWFSRKGGWVKQQDRIREQERAAVAGDLESQGVGEKGSSSAGGRAGAKRTEGFRMIKEQRQTKKAWDREWGRLRYEINLWKVERALPASTSTPASVDDSSSLVRYRKLSGLQSLHANWTQTMGFNPLGWLLPIGRPGLDPSRKSKDGGWETYPVNPRFGHEGQWRRRNEWPEEMR</sequence>
<dbReference type="Pfam" id="PF01529">
    <property type="entry name" value="DHHC"/>
    <property type="match status" value="1"/>
</dbReference>
<evidence type="ECO:0000256" key="1">
    <source>
        <dbReference type="ARBA" id="ARBA00004141"/>
    </source>
</evidence>
<feature type="compositionally biased region" description="Pro residues" evidence="11">
    <location>
        <begin position="371"/>
        <end position="384"/>
    </location>
</feature>
<feature type="region of interest" description="Disordered" evidence="11">
    <location>
        <begin position="582"/>
        <end position="604"/>
    </location>
</feature>
<evidence type="ECO:0000313" key="14">
    <source>
        <dbReference type="Proteomes" id="UP000245942"/>
    </source>
</evidence>
<feature type="transmembrane region" description="Helical" evidence="10">
    <location>
        <begin position="213"/>
        <end position="233"/>
    </location>
</feature>
<dbReference type="PANTHER" id="PTHR12246">
    <property type="entry name" value="PALMITOYLTRANSFERASE ZDHHC16"/>
    <property type="match status" value="1"/>
</dbReference>
<evidence type="ECO:0000256" key="11">
    <source>
        <dbReference type="SAM" id="MobiDB-lite"/>
    </source>
</evidence>
<accession>A0A316U4W1</accession>
<evidence type="ECO:0000256" key="10">
    <source>
        <dbReference type="RuleBase" id="RU079119"/>
    </source>
</evidence>
<feature type="compositionally biased region" description="Basic and acidic residues" evidence="11">
    <location>
        <begin position="312"/>
        <end position="332"/>
    </location>
</feature>
<dbReference type="Proteomes" id="UP000245942">
    <property type="component" value="Unassembled WGS sequence"/>
</dbReference>
<feature type="region of interest" description="Disordered" evidence="11">
    <location>
        <begin position="1"/>
        <end position="121"/>
    </location>
</feature>
<keyword evidence="2 10" id="KW-0808">Transferase</keyword>
<feature type="transmembrane region" description="Helical" evidence="10">
    <location>
        <begin position="169"/>
        <end position="193"/>
    </location>
</feature>
<evidence type="ECO:0000259" key="12">
    <source>
        <dbReference type="Pfam" id="PF01529"/>
    </source>
</evidence>
<comment type="subcellular location">
    <subcellularLocation>
        <location evidence="1">Membrane</location>
        <topology evidence="1">Multi-pass membrane protein</topology>
    </subcellularLocation>
</comment>
<dbReference type="OrthoDB" id="1436450at2759"/>
<reference evidence="13 14" key="1">
    <citation type="journal article" date="2018" name="Mol. Biol. Evol.">
        <title>Broad Genomic Sampling Reveals a Smut Pathogenic Ancestry of the Fungal Clade Ustilaginomycotina.</title>
        <authorList>
            <person name="Kijpornyongpan T."/>
            <person name="Mondo S.J."/>
            <person name="Barry K."/>
            <person name="Sandor L."/>
            <person name="Lee J."/>
            <person name="Lipzen A."/>
            <person name="Pangilinan J."/>
            <person name="LaButti K."/>
            <person name="Hainaut M."/>
            <person name="Henrissat B."/>
            <person name="Grigoriev I.V."/>
            <person name="Spatafora J.W."/>
            <person name="Aime M.C."/>
        </authorList>
    </citation>
    <scope>NUCLEOTIDE SEQUENCE [LARGE SCALE GENOMIC DNA]</scope>
    <source>
        <strain evidence="13 14">MCA 4718</strain>
    </source>
</reference>
<keyword evidence="8 10" id="KW-0012">Acyltransferase</keyword>
<evidence type="ECO:0000256" key="3">
    <source>
        <dbReference type="ARBA" id="ARBA00022692"/>
    </source>
</evidence>
<keyword evidence="7" id="KW-0449">Lipoprotein</keyword>
<feature type="compositionally biased region" description="Low complexity" evidence="11">
    <location>
        <begin position="336"/>
        <end position="350"/>
    </location>
</feature>
<feature type="region of interest" description="Disordered" evidence="11">
    <location>
        <begin position="248"/>
        <end position="412"/>
    </location>
</feature>
<feature type="compositionally biased region" description="Basic and acidic residues" evidence="11">
    <location>
        <begin position="260"/>
        <end position="271"/>
    </location>
</feature>
<dbReference type="AlphaFoldDB" id="A0A316U4W1"/>
<feature type="domain" description="Palmitoyltransferase DHHC" evidence="12">
    <location>
        <begin position="420"/>
        <end position="542"/>
    </location>
</feature>
<evidence type="ECO:0000256" key="8">
    <source>
        <dbReference type="ARBA" id="ARBA00023315"/>
    </source>
</evidence>
<keyword evidence="5 10" id="KW-0472">Membrane</keyword>
<feature type="compositionally biased region" description="Polar residues" evidence="11">
    <location>
        <begin position="77"/>
        <end position="97"/>
    </location>
</feature>
<feature type="compositionally biased region" description="Basic and acidic residues" evidence="11">
    <location>
        <begin position="352"/>
        <end position="364"/>
    </location>
</feature>
<dbReference type="GO" id="GO:0016020">
    <property type="term" value="C:membrane"/>
    <property type="evidence" value="ECO:0007669"/>
    <property type="project" value="UniProtKB-SubCell"/>
</dbReference>
<feature type="compositionally biased region" description="Polar residues" evidence="11">
    <location>
        <begin position="1"/>
        <end position="10"/>
    </location>
</feature>
<organism evidence="13 14">
    <name type="scientific">Pseudomicrostroma glucosiphilum</name>
    <dbReference type="NCBI Taxonomy" id="1684307"/>
    <lineage>
        <taxon>Eukaryota</taxon>
        <taxon>Fungi</taxon>
        <taxon>Dikarya</taxon>
        <taxon>Basidiomycota</taxon>
        <taxon>Ustilaginomycotina</taxon>
        <taxon>Exobasidiomycetes</taxon>
        <taxon>Microstromatales</taxon>
        <taxon>Microstromatales incertae sedis</taxon>
        <taxon>Pseudomicrostroma</taxon>
    </lineage>
</organism>
<dbReference type="InterPro" id="IPR001594">
    <property type="entry name" value="Palmitoyltrfase_DHHC"/>
</dbReference>
<feature type="compositionally biased region" description="Low complexity" evidence="11">
    <location>
        <begin position="49"/>
        <end position="67"/>
    </location>
</feature>
<gene>
    <name evidence="13" type="ORF">BCV69DRAFT_315115</name>
</gene>
<comment type="domain">
    <text evidence="10">The DHHC domain is required for palmitoyltransferase activity.</text>
</comment>